<dbReference type="EMBL" id="FMYH01000001">
    <property type="protein sequence ID" value="SDB98184.1"/>
    <property type="molecule type" value="Genomic_DNA"/>
</dbReference>
<protein>
    <submittedName>
        <fullName evidence="2">Transaldolase</fullName>
    </submittedName>
</protein>
<evidence type="ECO:0000313" key="2">
    <source>
        <dbReference type="EMBL" id="SDB98184.1"/>
    </source>
</evidence>
<dbReference type="InterPro" id="IPR013785">
    <property type="entry name" value="Aldolase_TIM"/>
</dbReference>
<evidence type="ECO:0000256" key="1">
    <source>
        <dbReference type="ARBA" id="ARBA00023270"/>
    </source>
</evidence>
<accession>A0A1G6HVF5</accession>
<dbReference type="Pfam" id="PF00923">
    <property type="entry name" value="TAL_FSA"/>
    <property type="match status" value="1"/>
</dbReference>
<dbReference type="GO" id="GO:0005975">
    <property type="term" value="P:carbohydrate metabolic process"/>
    <property type="evidence" value="ECO:0007669"/>
    <property type="project" value="InterPro"/>
</dbReference>
<dbReference type="RefSeq" id="WP_093181526.1">
    <property type="nucleotide sequence ID" value="NZ_FMYH01000001.1"/>
</dbReference>
<dbReference type="InterPro" id="IPR001585">
    <property type="entry name" value="TAL/FSA"/>
</dbReference>
<keyword evidence="3" id="KW-1185">Reference proteome</keyword>
<sequence>MTDPAGAPPSFPTFGSLDDGRATLVAARTTPTALWNDSADPAELIRAIDHGAVGATCNPVIALTTIRGNPGMWGPRLARLANENPHASENTIGWLAIEQMSIDAAKLLEPVFHAHHGRNGRLSVQTDPRLHRSTDALVAQAQHFDSLAPNIIVKIPATQAGIEAMRQATYLGISINATVSFSVAQAVAVAEAVEESLLRREAEGLDTTTMGPVCTIMGGRLDDWIKESAVRDRVLIDPGYFEWAGVAALKKAYHLLRERGLRTRILSAAFRNHLQWSELLGGDLVVSPPFDWQLRINENHLSPEARIDVPVDPAIVGALHERCPEFRKAYDEDGMTVEEFEEFGASRRTMRQFLQASAELDSLVRDLLVPEPGS</sequence>
<dbReference type="AlphaFoldDB" id="A0A1G6HVF5"/>
<dbReference type="PANTHER" id="PTHR10683">
    <property type="entry name" value="TRANSALDOLASE"/>
    <property type="match status" value="1"/>
</dbReference>
<dbReference type="SUPFAM" id="SSF51569">
    <property type="entry name" value="Aldolase"/>
    <property type="match status" value="1"/>
</dbReference>
<reference evidence="2 3" key="1">
    <citation type="submission" date="2016-09" db="EMBL/GenBank/DDBJ databases">
        <authorList>
            <person name="Capua I."/>
            <person name="De Benedictis P."/>
            <person name="Joannis T."/>
            <person name="Lombin L.H."/>
            <person name="Cattoli G."/>
        </authorList>
    </citation>
    <scope>NUCLEOTIDE SEQUENCE [LARGE SCALE GENOMIC DNA]</scope>
    <source>
        <strain evidence="2 3">ISLP-3</strain>
    </source>
</reference>
<gene>
    <name evidence="2" type="ORF">SAMN05216410_1228</name>
</gene>
<evidence type="ECO:0000313" key="3">
    <source>
        <dbReference type="Proteomes" id="UP000199039"/>
    </source>
</evidence>
<dbReference type="OrthoDB" id="9809101at2"/>
<dbReference type="Gene3D" id="3.20.20.70">
    <property type="entry name" value="Aldolase class I"/>
    <property type="match status" value="1"/>
</dbReference>
<dbReference type="STRING" id="1814289.SAMN05216410_1228"/>
<dbReference type="Proteomes" id="UP000199039">
    <property type="component" value="Unassembled WGS sequence"/>
</dbReference>
<keyword evidence="1" id="KW-0704">Schiff base</keyword>
<proteinExistence type="predicted"/>
<name>A0A1G6HVF5_9MICO</name>
<organism evidence="2 3">
    <name type="scientific">Sanguibacter gelidistatuariae</name>
    <dbReference type="NCBI Taxonomy" id="1814289"/>
    <lineage>
        <taxon>Bacteria</taxon>
        <taxon>Bacillati</taxon>
        <taxon>Actinomycetota</taxon>
        <taxon>Actinomycetes</taxon>
        <taxon>Micrococcales</taxon>
        <taxon>Sanguibacteraceae</taxon>
        <taxon>Sanguibacter</taxon>
    </lineage>
</organism>